<dbReference type="STRING" id="681398.PJIAN_1552"/>
<evidence type="ECO:0000256" key="8">
    <source>
        <dbReference type="ARBA" id="ARBA00025699"/>
    </source>
</evidence>
<evidence type="ECO:0000256" key="10">
    <source>
        <dbReference type="PIRNR" id="PIRNR015601"/>
    </source>
</evidence>
<evidence type="ECO:0000313" key="14">
    <source>
        <dbReference type="Proteomes" id="UP000076586"/>
    </source>
</evidence>
<organism evidence="13 14">
    <name type="scientific">Paludibacter jiangxiensis</name>
    <dbReference type="NCBI Taxonomy" id="681398"/>
    <lineage>
        <taxon>Bacteria</taxon>
        <taxon>Pseudomonadati</taxon>
        <taxon>Bacteroidota</taxon>
        <taxon>Bacteroidia</taxon>
        <taxon>Bacteroidales</taxon>
        <taxon>Paludibacteraceae</taxon>
        <taxon>Paludibacter</taxon>
    </lineage>
</organism>
<evidence type="ECO:0000256" key="6">
    <source>
        <dbReference type="ARBA" id="ARBA00022679"/>
    </source>
</evidence>
<protein>
    <recommendedName>
        <fullName evidence="10">Ribosomal RNA small subunit methyltransferase E</fullName>
        <ecNumber evidence="10">2.1.1.193</ecNumber>
    </recommendedName>
</protein>
<evidence type="ECO:0000256" key="3">
    <source>
        <dbReference type="ARBA" id="ARBA00022490"/>
    </source>
</evidence>
<dbReference type="InterPro" id="IPR046887">
    <property type="entry name" value="RsmE_PUA-like"/>
</dbReference>
<dbReference type="EMBL" id="BDCR01000001">
    <property type="protein sequence ID" value="GAT61963.1"/>
    <property type="molecule type" value="Genomic_DNA"/>
</dbReference>
<dbReference type="InterPro" id="IPR029026">
    <property type="entry name" value="tRNA_m1G_MTases_N"/>
</dbReference>
<dbReference type="PANTHER" id="PTHR30027:SF3">
    <property type="entry name" value="16S RRNA (URACIL(1498)-N(3))-METHYLTRANSFERASE"/>
    <property type="match status" value="1"/>
</dbReference>
<evidence type="ECO:0000256" key="4">
    <source>
        <dbReference type="ARBA" id="ARBA00022552"/>
    </source>
</evidence>
<gene>
    <name evidence="13" type="ORF">PJIAN_1552</name>
</gene>
<feature type="domain" description="Ribosomal RNA small subunit methyltransferase E PUA-like" evidence="12">
    <location>
        <begin position="15"/>
        <end position="61"/>
    </location>
</feature>
<dbReference type="InterPro" id="IPR015947">
    <property type="entry name" value="PUA-like_sf"/>
</dbReference>
<name>A0A170YPU2_9BACT</name>
<dbReference type="InterPro" id="IPR046886">
    <property type="entry name" value="RsmE_MTase_dom"/>
</dbReference>
<keyword evidence="3 10" id="KW-0963">Cytoplasm</keyword>
<evidence type="ECO:0000256" key="9">
    <source>
        <dbReference type="ARBA" id="ARBA00047944"/>
    </source>
</evidence>
<dbReference type="PANTHER" id="PTHR30027">
    <property type="entry name" value="RIBOSOMAL RNA SMALL SUBUNIT METHYLTRANSFERASE E"/>
    <property type="match status" value="1"/>
</dbReference>
<comment type="similarity">
    <text evidence="2 10">Belongs to the RNA methyltransferase RsmE family.</text>
</comment>
<evidence type="ECO:0000256" key="1">
    <source>
        <dbReference type="ARBA" id="ARBA00004496"/>
    </source>
</evidence>
<dbReference type="RefSeq" id="WP_068701777.1">
    <property type="nucleotide sequence ID" value="NZ_BDCR01000001.1"/>
</dbReference>
<dbReference type="Gene3D" id="3.40.1280.10">
    <property type="match status" value="1"/>
</dbReference>
<dbReference type="InterPro" id="IPR006700">
    <property type="entry name" value="RsmE"/>
</dbReference>
<reference evidence="14" key="1">
    <citation type="submission" date="2016-04" db="EMBL/GenBank/DDBJ databases">
        <title>Draft genome sequence of Paludibacter jiangxiensis strain NM7.</title>
        <authorList>
            <person name="Qiu Y."/>
            <person name="Matsuura N."/>
            <person name="Ohashi A."/>
            <person name="Tourlousse M.D."/>
            <person name="Sekiguchi Y."/>
        </authorList>
    </citation>
    <scope>NUCLEOTIDE SEQUENCE [LARGE SCALE GENOMIC DNA]</scope>
    <source>
        <strain evidence="14">NM7</strain>
    </source>
</reference>
<comment type="catalytic activity">
    <reaction evidence="9 10">
        <text>uridine(1498) in 16S rRNA + S-adenosyl-L-methionine = N(3)-methyluridine(1498) in 16S rRNA + S-adenosyl-L-homocysteine + H(+)</text>
        <dbReference type="Rhea" id="RHEA:42920"/>
        <dbReference type="Rhea" id="RHEA-COMP:10283"/>
        <dbReference type="Rhea" id="RHEA-COMP:10284"/>
        <dbReference type="ChEBI" id="CHEBI:15378"/>
        <dbReference type="ChEBI" id="CHEBI:57856"/>
        <dbReference type="ChEBI" id="CHEBI:59789"/>
        <dbReference type="ChEBI" id="CHEBI:65315"/>
        <dbReference type="ChEBI" id="CHEBI:74502"/>
        <dbReference type="EC" id="2.1.1.193"/>
    </reaction>
</comment>
<dbReference type="CDD" id="cd18084">
    <property type="entry name" value="RsmE-like"/>
    <property type="match status" value="1"/>
</dbReference>
<dbReference type="PIRSF" id="PIRSF015601">
    <property type="entry name" value="MTase_slr0722"/>
    <property type="match status" value="1"/>
</dbReference>
<accession>A0A170YPU2</accession>
<dbReference type="GO" id="GO:0070475">
    <property type="term" value="P:rRNA base methylation"/>
    <property type="evidence" value="ECO:0007669"/>
    <property type="project" value="TreeGrafter"/>
</dbReference>
<evidence type="ECO:0000256" key="5">
    <source>
        <dbReference type="ARBA" id="ARBA00022603"/>
    </source>
</evidence>
<dbReference type="Proteomes" id="UP000076586">
    <property type="component" value="Unassembled WGS sequence"/>
</dbReference>
<evidence type="ECO:0000256" key="7">
    <source>
        <dbReference type="ARBA" id="ARBA00022691"/>
    </source>
</evidence>
<dbReference type="GO" id="GO:0005737">
    <property type="term" value="C:cytoplasm"/>
    <property type="evidence" value="ECO:0007669"/>
    <property type="project" value="UniProtKB-SubCell"/>
</dbReference>
<dbReference type="SUPFAM" id="SSF75217">
    <property type="entry name" value="alpha/beta knot"/>
    <property type="match status" value="1"/>
</dbReference>
<evidence type="ECO:0000259" key="12">
    <source>
        <dbReference type="Pfam" id="PF20260"/>
    </source>
</evidence>
<keyword evidence="14" id="KW-1185">Reference proteome</keyword>
<dbReference type="Pfam" id="PF20260">
    <property type="entry name" value="PUA_4"/>
    <property type="match status" value="1"/>
</dbReference>
<dbReference type="OrthoDB" id="9815641at2"/>
<dbReference type="NCBIfam" id="NF008702">
    <property type="entry name" value="PRK11713.6-1"/>
    <property type="match status" value="1"/>
</dbReference>
<reference evidence="14" key="2">
    <citation type="journal article" date="2017" name="Genome Announc.">
        <title>Draft genome sequence of Paludibacter jiangxiensis NM7(T), a propionate-producing fermentative bacterium.</title>
        <authorList>
            <person name="Qiu Y.-L."/>
            <person name="Tourlousse D.M."/>
            <person name="Matsuura N."/>
            <person name="Ohashi A."/>
            <person name="Sekiguchi Y."/>
        </authorList>
    </citation>
    <scope>NUCLEOTIDE SEQUENCE [LARGE SCALE GENOMIC DNA]</scope>
    <source>
        <strain evidence="14">NM7</strain>
    </source>
</reference>
<evidence type="ECO:0000313" key="13">
    <source>
        <dbReference type="EMBL" id="GAT61963.1"/>
    </source>
</evidence>
<keyword evidence="7 10" id="KW-0949">S-adenosyl-L-methionine</keyword>
<dbReference type="AlphaFoldDB" id="A0A170YPU2"/>
<dbReference type="SUPFAM" id="SSF88697">
    <property type="entry name" value="PUA domain-like"/>
    <property type="match status" value="1"/>
</dbReference>
<dbReference type="EC" id="2.1.1.193" evidence="10"/>
<comment type="subcellular location">
    <subcellularLocation>
        <location evidence="1 10">Cytoplasm</location>
    </subcellularLocation>
</comment>
<feature type="domain" description="Ribosomal RNA small subunit methyltransferase E methyltransferase" evidence="11">
    <location>
        <begin position="73"/>
        <end position="227"/>
    </location>
</feature>
<evidence type="ECO:0000259" key="11">
    <source>
        <dbReference type="Pfam" id="PF04452"/>
    </source>
</evidence>
<dbReference type="NCBIfam" id="TIGR00046">
    <property type="entry name" value="RsmE family RNA methyltransferase"/>
    <property type="match status" value="1"/>
</dbReference>
<comment type="caution">
    <text evidence="13">The sequence shown here is derived from an EMBL/GenBank/DDBJ whole genome shotgun (WGS) entry which is preliminary data.</text>
</comment>
<evidence type="ECO:0000256" key="2">
    <source>
        <dbReference type="ARBA" id="ARBA00005528"/>
    </source>
</evidence>
<dbReference type="Pfam" id="PF04452">
    <property type="entry name" value="Methyltrans_RNA"/>
    <property type="match status" value="1"/>
</dbReference>
<keyword evidence="5 10" id="KW-0489">Methyltransferase</keyword>
<dbReference type="Gene3D" id="2.40.240.20">
    <property type="entry name" value="Hypothetical PUA domain-like, domain 1"/>
    <property type="match status" value="1"/>
</dbReference>
<comment type="function">
    <text evidence="8 10">Specifically methylates the N3 position of the uracil ring of uridine 1498 (m3U1498) in 16S rRNA. Acts on the fully assembled 30S ribosomal subunit.</text>
</comment>
<keyword evidence="4 10" id="KW-0698">rRNA processing</keyword>
<keyword evidence="6 10" id="KW-0808">Transferase</keyword>
<sequence length="233" mass="26098">MTIFYSPNILETSVLSEEESLHCAKVLRMKAGEEVLIVDGQGGMFGAKIVAPHPKHTAVEIINRQATETGRASRIHIAIAPTKNMDRLEWFAEKVTEIGIDEITPVFCRFSERKNINLERIEKILVSAMKQSQKAYLPKLNPACPVQQLLKQATESQKFIAHCYEGEKRLLQQLYNKNESTLVMIGPEGDFSPEEVEMALQNGFQPVSLGESRLRTETAGVVACHTMNLLMTL</sequence>
<proteinExistence type="inferred from homology"/>
<dbReference type="InterPro" id="IPR029028">
    <property type="entry name" value="Alpha/beta_knot_MTases"/>
</dbReference>
<dbReference type="GO" id="GO:0070042">
    <property type="term" value="F:rRNA (uridine-N3-)-methyltransferase activity"/>
    <property type="evidence" value="ECO:0007669"/>
    <property type="project" value="TreeGrafter"/>
</dbReference>